<gene>
    <name evidence="1" type="ORF">TEA_007828</name>
</gene>
<organism evidence="1 2">
    <name type="scientific">Camellia sinensis var. sinensis</name>
    <name type="common">China tea</name>
    <dbReference type="NCBI Taxonomy" id="542762"/>
    <lineage>
        <taxon>Eukaryota</taxon>
        <taxon>Viridiplantae</taxon>
        <taxon>Streptophyta</taxon>
        <taxon>Embryophyta</taxon>
        <taxon>Tracheophyta</taxon>
        <taxon>Spermatophyta</taxon>
        <taxon>Magnoliopsida</taxon>
        <taxon>eudicotyledons</taxon>
        <taxon>Gunneridae</taxon>
        <taxon>Pentapetalae</taxon>
        <taxon>asterids</taxon>
        <taxon>Ericales</taxon>
        <taxon>Theaceae</taxon>
        <taxon>Camellia</taxon>
    </lineage>
</organism>
<proteinExistence type="predicted"/>
<dbReference type="AlphaFoldDB" id="A0A4S4ED00"/>
<protein>
    <submittedName>
        <fullName evidence="1">Uncharacterized protein</fullName>
    </submittedName>
</protein>
<keyword evidence="2" id="KW-1185">Reference proteome</keyword>
<dbReference type="EMBL" id="SDRB02005818">
    <property type="protein sequence ID" value="THG13565.1"/>
    <property type="molecule type" value="Genomic_DNA"/>
</dbReference>
<comment type="caution">
    <text evidence="1">The sequence shown here is derived from an EMBL/GenBank/DDBJ whole genome shotgun (WGS) entry which is preliminary data.</text>
</comment>
<dbReference type="PANTHER" id="PTHR47911:SF1">
    <property type="entry name" value="OS06G0664400 PROTEIN"/>
    <property type="match status" value="1"/>
</dbReference>
<dbReference type="PANTHER" id="PTHR47911">
    <property type="entry name" value="HYDROXYPROLINE-RICH GLYCOPROTEIN-LIKE"/>
    <property type="match status" value="1"/>
</dbReference>
<dbReference type="Proteomes" id="UP000306102">
    <property type="component" value="Unassembled WGS sequence"/>
</dbReference>
<name>A0A4S4ED00_CAMSN</name>
<sequence length="160" mass="17416">MEKVPVIKELVDHYSGPDRVTAKKQQEELERVAKTLPQSAPASVKRFTDRAILSLQVGVLCNASIFTPGVGGFVAPLLDMWYLLWSTTKMGAIGSIATQAGDLIGNASLWISWCGRSHSITSKLWYGSFLSIADRSGSGFTILIIEGGCHRGFQVLLLVY</sequence>
<evidence type="ECO:0000313" key="2">
    <source>
        <dbReference type="Proteomes" id="UP000306102"/>
    </source>
</evidence>
<reference evidence="1 2" key="1">
    <citation type="journal article" date="2018" name="Proc. Natl. Acad. Sci. U.S.A.">
        <title>Draft genome sequence of Camellia sinensis var. sinensis provides insights into the evolution of the tea genome and tea quality.</title>
        <authorList>
            <person name="Wei C."/>
            <person name="Yang H."/>
            <person name="Wang S."/>
            <person name="Zhao J."/>
            <person name="Liu C."/>
            <person name="Gao L."/>
            <person name="Xia E."/>
            <person name="Lu Y."/>
            <person name="Tai Y."/>
            <person name="She G."/>
            <person name="Sun J."/>
            <person name="Cao H."/>
            <person name="Tong W."/>
            <person name="Gao Q."/>
            <person name="Li Y."/>
            <person name="Deng W."/>
            <person name="Jiang X."/>
            <person name="Wang W."/>
            <person name="Chen Q."/>
            <person name="Zhang S."/>
            <person name="Li H."/>
            <person name="Wu J."/>
            <person name="Wang P."/>
            <person name="Li P."/>
            <person name="Shi C."/>
            <person name="Zheng F."/>
            <person name="Jian J."/>
            <person name="Huang B."/>
            <person name="Shan D."/>
            <person name="Shi M."/>
            <person name="Fang C."/>
            <person name="Yue Y."/>
            <person name="Li F."/>
            <person name="Li D."/>
            <person name="Wei S."/>
            <person name="Han B."/>
            <person name="Jiang C."/>
            <person name="Yin Y."/>
            <person name="Xia T."/>
            <person name="Zhang Z."/>
            <person name="Bennetzen J.L."/>
            <person name="Zhao S."/>
            <person name="Wan X."/>
        </authorList>
    </citation>
    <scope>NUCLEOTIDE SEQUENCE [LARGE SCALE GENOMIC DNA]</scope>
    <source>
        <strain evidence="2">cv. Shuchazao</strain>
        <tissue evidence="1">Leaf</tissue>
    </source>
</reference>
<evidence type="ECO:0000313" key="1">
    <source>
        <dbReference type="EMBL" id="THG13565.1"/>
    </source>
</evidence>
<accession>A0A4S4ED00</accession>